<dbReference type="Pfam" id="PF03972">
    <property type="entry name" value="MmgE_PrpD_N"/>
    <property type="match status" value="1"/>
</dbReference>
<dbReference type="InterPro" id="IPR042188">
    <property type="entry name" value="MmgE/PrpD_sf_2"/>
</dbReference>
<dbReference type="InterPro" id="IPR005656">
    <property type="entry name" value="MmgE_PrpD"/>
</dbReference>
<dbReference type="PANTHER" id="PTHR16943">
    <property type="entry name" value="2-METHYLCITRATE DEHYDRATASE-RELATED"/>
    <property type="match status" value="1"/>
</dbReference>
<evidence type="ECO:0000313" key="5">
    <source>
        <dbReference type="Proteomes" id="UP000331127"/>
    </source>
</evidence>
<feature type="domain" description="MmgE/PrpD N-terminal" evidence="2">
    <location>
        <begin position="7"/>
        <end position="238"/>
    </location>
</feature>
<dbReference type="PANTHER" id="PTHR16943:SF8">
    <property type="entry name" value="2-METHYLCITRATE DEHYDRATASE"/>
    <property type="match status" value="1"/>
</dbReference>
<evidence type="ECO:0000259" key="2">
    <source>
        <dbReference type="Pfam" id="PF03972"/>
    </source>
</evidence>
<evidence type="ECO:0000256" key="1">
    <source>
        <dbReference type="ARBA" id="ARBA00006174"/>
    </source>
</evidence>
<reference evidence="4 5" key="1">
    <citation type="submission" date="2019-10" db="EMBL/GenBank/DDBJ databases">
        <title>Whole genome shotgun sequence of Acrocarpospora macrocephala NBRC 16266.</title>
        <authorList>
            <person name="Ichikawa N."/>
            <person name="Kimura A."/>
            <person name="Kitahashi Y."/>
            <person name="Komaki H."/>
            <person name="Oguchi A."/>
        </authorList>
    </citation>
    <scope>NUCLEOTIDE SEQUENCE [LARGE SCALE GENOMIC DNA]</scope>
    <source>
        <strain evidence="4 5">NBRC 16266</strain>
    </source>
</reference>
<dbReference type="Gene3D" id="1.10.4100.10">
    <property type="entry name" value="2-methylcitrate dehydratase PrpD"/>
    <property type="match status" value="1"/>
</dbReference>
<keyword evidence="5" id="KW-1185">Reference proteome</keyword>
<comment type="caution">
    <text evidence="4">The sequence shown here is derived from an EMBL/GenBank/DDBJ whole genome shotgun (WGS) entry which is preliminary data.</text>
</comment>
<evidence type="ECO:0000313" key="4">
    <source>
        <dbReference type="EMBL" id="GES13085.1"/>
    </source>
</evidence>
<organism evidence="4 5">
    <name type="scientific">Acrocarpospora macrocephala</name>
    <dbReference type="NCBI Taxonomy" id="150177"/>
    <lineage>
        <taxon>Bacteria</taxon>
        <taxon>Bacillati</taxon>
        <taxon>Actinomycetota</taxon>
        <taxon>Actinomycetes</taxon>
        <taxon>Streptosporangiales</taxon>
        <taxon>Streptosporangiaceae</taxon>
        <taxon>Acrocarpospora</taxon>
    </lineage>
</organism>
<name>A0A5M3WUL7_9ACTN</name>
<dbReference type="EMBL" id="BLAE01000042">
    <property type="protein sequence ID" value="GES13085.1"/>
    <property type="molecule type" value="Genomic_DNA"/>
</dbReference>
<sequence>MARGTGQLVEFAAGARYEQLPAAVVEAAKVVILDGFANMIAGSRQPVSGYIRTYFTAQGGNPEATVAGARLPASSAAFVNGVALHCLDYEVQGYPSAHGTSSILPAVLALAERAGASGADVITAFAVGWDVQQRLRTAGEKAPPRGFHPPGVVGPMGAVAAAANLLRLPEAATAAAFGLAASRAGGLFANNGTMAKALHPGGAARAGVECAGLAACGVTANPAILEDHRGYVAAFFGEAYDEKALGTAHHLVDPGFAIKRFPAEIFMQWPMEAMRTLREEEGLDPGEVAEIVVEPPVFRADLSRPSPESGLDGKFSYEYCVAVALTQPEVRIGSFADAVLRSEVMQETLPKIRLVHNPDIPRDKAHTWARVTVHTHDGRTLARTCRRYLGAIGRPMDRETRLRKVADCLSEASRSWEPLVDVVERLETLPDLSELVQLIADE</sequence>
<accession>A0A5M3WUL7</accession>
<protein>
    <submittedName>
        <fullName evidence="4">2-methylcitrate dehydratase</fullName>
    </submittedName>
</protein>
<dbReference type="InterPro" id="IPR036148">
    <property type="entry name" value="MmgE/PrpD_sf"/>
</dbReference>
<dbReference type="OrthoDB" id="9797528at2"/>
<dbReference type="Proteomes" id="UP000331127">
    <property type="component" value="Unassembled WGS sequence"/>
</dbReference>
<dbReference type="InterPro" id="IPR045337">
    <property type="entry name" value="MmgE_PrpD_C"/>
</dbReference>
<proteinExistence type="inferred from homology"/>
<evidence type="ECO:0000259" key="3">
    <source>
        <dbReference type="Pfam" id="PF19305"/>
    </source>
</evidence>
<dbReference type="SUPFAM" id="SSF103378">
    <property type="entry name" value="2-methylcitrate dehydratase PrpD"/>
    <property type="match status" value="1"/>
</dbReference>
<dbReference type="GO" id="GO:0016829">
    <property type="term" value="F:lyase activity"/>
    <property type="evidence" value="ECO:0007669"/>
    <property type="project" value="InterPro"/>
</dbReference>
<dbReference type="InterPro" id="IPR045336">
    <property type="entry name" value="MmgE_PrpD_N"/>
</dbReference>
<dbReference type="RefSeq" id="WP_155358361.1">
    <property type="nucleotide sequence ID" value="NZ_BAAAHL010000044.1"/>
</dbReference>
<feature type="domain" description="MmgE/PrpD C-terminal" evidence="3">
    <location>
        <begin position="261"/>
        <end position="411"/>
    </location>
</feature>
<gene>
    <name evidence="4" type="ORF">Amac_066820</name>
</gene>
<dbReference type="Gene3D" id="3.30.1330.120">
    <property type="entry name" value="2-methylcitrate dehydratase PrpD"/>
    <property type="match status" value="1"/>
</dbReference>
<dbReference type="InterPro" id="IPR042183">
    <property type="entry name" value="MmgE/PrpD_sf_1"/>
</dbReference>
<dbReference type="Pfam" id="PF19305">
    <property type="entry name" value="MmgE_PrpD_C"/>
    <property type="match status" value="1"/>
</dbReference>
<comment type="similarity">
    <text evidence="1">Belongs to the PrpD family.</text>
</comment>
<dbReference type="AlphaFoldDB" id="A0A5M3WUL7"/>